<accession>A0ABQ7Y3D3</accession>
<comment type="caution">
    <text evidence="2">The sequence shown here is derived from an EMBL/GenBank/DDBJ whole genome shotgun (WGS) entry which is preliminary data.</text>
</comment>
<evidence type="ECO:0000313" key="2">
    <source>
        <dbReference type="EMBL" id="KAH0862685.1"/>
    </source>
</evidence>
<dbReference type="Proteomes" id="UP000824890">
    <property type="component" value="Unassembled WGS sequence"/>
</dbReference>
<dbReference type="EMBL" id="JAGKQM010000018">
    <property type="protein sequence ID" value="KAH0862685.1"/>
    <property type="molecule type" value="Genomic_DNA"/>
</dbReference>
<gene>
    <name evidence="2" type="ORF">HID58_079896</name>
</gene>
<feature type="non-terminal residue" evidence="2">
    <location>
        <position position="1"/>
    </location>
</feature>
<keyword evidence="1" id="KW-0812">Transmembrane</keyword>
<evidence type="ECO:0000313" key="3">
    <source>
        <dbReference type="Proteomes" id="UP000824890"/>
    </source>
</evidence>
<feature type="transmembrane region" description="Helical" evidence="1">
    <location>
        <begin position="12"/>
        <end position="31"/>
    </location>
</feature>
<proteinExistence type="predicted"/>
<name>A0ABQ7Y3D3_BRANA</name>
<keyword evidence="1" id="KW-1133">Transmembrane helix</keyword>
<keyword evidence="3" id="KW-1185">Reference proteome</keyword>
<organism evidence="2 3">
    <name type="scientific">Brassica napus</name>
    <name type="common">Rape</name>
    <dbReference type="NCBI Taxonomy" id="3708"/>
    <lineage>
        <taxon>Eukaryota</taxon>
        <taxon>Viridiplantae</taxon>
        <taxon>Streptophyta</taxon>
        <taxon>Embryophyta</taxon>
        <taxon>Tracheophyta</taxon>
        <taxon>Spermatophyta</taxon>
        <taxon>Magnoliopsida</taxon>
        <taxon>eudicotyledons</taxon>
        <taxon>Gunneridae</taxon>
        <taxon>Pentapetalae</taxon>
        <taxon>rosids</taxon>
        <taxon>malvids</taxon>
        <taxon>Brassicales</taxon>
        <taxon>Brassicaceae</taxon>
        <taxon>Brassiceae</taxon>
        <taxon>Brassica</taxon>
    </lineage>
</organism>
<sequence>DPPSSKKARHKVILALVVAYLWGQTAILHSWEWPRINGKVQLMVPPSVRHGHYCSCRTTCPRVLLWYENLNESPLQLLEAQQAQARPTESNMRILNFGLRLQKQHKYLGYEKEHHPLCRRSRLLHLTRGQLRPIPTMGETSHLYKGEKESLTDLT</sequence>
<protein>
    <submittedName>
        <fullName evidence="2">Uncharacterized protein</fullName>
    </submittedName>
</protein>
<keyword evidence="1" id="KW-0472">Membrane</keyword>
<evidence type="ECO:0000256" key="1">
    <source>
        <dbReference type="SAM" id="Phobius"/>
    </source>
</evidence>
<reference evidence="2 3" key="1">
    <citation type="submission" date="2021-05" db="EMBL/GenBank/DDBJ databases">
        <title>Genome Assembly of Synthetic Allotetraploid Brassica napus Reveals Homoeologous Exchanges between Subgenomes.</title>
        <authorList>
            <person name="Davis J.T."/>
        </authorList>
    </citation>
    <scope>NUCLEOTIDE SEQUENCE [LARGE SCALE GENOMIC DNA]</scope>
    <source>
        <strain evidence="3">cv. Da-Ae</strain>
        <tissue evidence="2">Seedling</tissue>
    </source>
</reference>